<name>A0A1W2EWL4_9FIRM</name>
<dbReference type="RefSeq" id="WP_084578296.1">
    <property type="nucleotide sequence ID" value="NZ_CP155572.1"/>
</dbReference>
<dbReference type="AlphaFoldDB" id="A0A1W2EWL4"/>
<accession>A0A1W2EWL4</accession>
<protein>
    <submittedName>
        <fullName evidence="1">Uncharacterized protein</fullName>
    </submittedName>
</protein>
<evidence type="ECO:0000313" key="1">
    <source>
        <dbReference type="EMBL" id="SMD13942.1"/>
    </source>
</evidence>
<dbReference type="EMBL" id="FWXI01000032">
    <property type="protein sequence ID" value="SMD13942.1"/>
    <property type="molecule type" value="Genomic_DNA"/>
</dbReference>
<keyword evidence="2" id="KW-1185">Reference proteome</keyword>
<gene>
    <name evidence="1" type="ORF">SAMN04488500_13230</name>
</gene>
<evidence type="ECO:0000313" key="2">
    <source>
        <dbReference type="Proteomes" id="UP000192738"/>
    </source>
</evidence>
<sequence length="125" mass="13227">MDMAAVGSSSVSAVSAGSFVFAQSSIGSNAVNNHVAARSTDSPAYIVSLAEPWNSSSDSKSVAYPRPANQLPSSPVNLVNWHAIMVEPSFLWNFVNNPHALLKQGLNVDSTTAKKIIADAIIHYI</sequence>
<dbReference type="Proteomes" id="UP000192738">
    <property type="component" value="Unassembled WGS sequence"/>
</dbReference>
<proteinExistence type="predicted"/>
<reference evidence="1 2" key="1">
    <citation type="submission" date="2017-04" db="EMBL/GenBank/DDBJ databases">
        <authorList>
            <person name="Afonso C.L."/>
            <person name="Miller P.J."/>
            <person name="Scott M.A."/>
            <person name="Spackman E."/>
            <person name="Goraichik I."/>
            <person name="Dimitrov K.M."/>
            <person name="Suarez D.L."/>
            <person name="Swayne D.E."/>
        </authorList>
    </citation>
    <scope>NUCLEOTIDE SEQUENCE [LARGE SCALE GENOMIC DNA]</scope>
    <source>
        <strain evidence="1 2">DSM 5090</strain>
    </source>
</reference>
<organism evidence="1 2">
    <name type="scientific">Sporomusa malonica</name>
    <dbReference type="NCBI Taxonomy" id="112901"/>
    <lineage>
        <taxon>Bacteria</taxon>
        <taxon>Bacillati</taxon>
        <taxon>Bacillota</taxon>
        <taxon>Negativicutes</taxon>
        <taxon>Selenomonadales</taxon>
        <taxon>Sporomusaceae</taxon>
        <taxon>Sporomusa</taxon>
    </lineage>
</organism>